<evidence type="ECO:0000256" key="1">
    <source>
        <dbReference type="ARBA" id="ARBA00004328"/>
    </source>
</evidence>
<dbReference type="KEGG" id="pvp:111731112"/>
<gene>
    <name evidence="5" type="primary">LOC111731112</name>
</gene>
<dbReference type="Pfam" id="PF00517">
    <property type="entry name" value="GP41"/>
    <property type="match status" value="1"/>
</dbReference>
<keyword evidence="2" id="KW-1133">Transmembrane helix</keyword>
<proteinExistence type="predicted"/>
<dbReference type="AlphaFoldDB" id="A0A6P6BTD5"/>
<evidence type="ECO:0000313" key="5">
    <source>
        <dbReference type="RefSeq" id="XP_023378359.1"/>
    </source>
</evidence>
<keyword evidence="4" id="KW-1185">Reference proteome</keyword>
<dbReference type="GO" id="GO:0005198">
    <property type="term" value="F:structural molecule activity"/>
    <property type="evidence" value="ECO:0007669"/>
    <property type="project" value="InterPro"/>
</dbReference>
<evidence type="ECO:0000256" key="2">
    <source>
        <dbReference type="SAM" id="Phobius"/>
    </source>
</evidence>
<accession>A0A6P6BTD5</accession>
<dbReference type="InterPro" id="IPR000328">
    <property type="entry name" value="GP41-like"/>
</dbReference>
<protein>
    <submittedName>
        <fullName evidence="5">Endogenous retrovirus group K member 13-1 Env polyprotein-like</fullName>
    </submittedName>
</protein>
<dbReference type="RefSeq" id="XP_023378359.1">
    <property type="nucleotide sequence ID" value="XM_023522591.1"/>
</dbReference>
<name>A0A6P6BTD5_PTEVA</name>
<reference evidence="5" key="1">
    <citation type="submission" date="2025-08" db="UniProtKB">
        <authorList>
            <consortium name="RefSeq"/>
        </authorList>
    </citation>
    <scope>IDENTIFICATION</scope>
    <source>
        <tissue evidence="5">Kidney</tissue>
    </source>
</reference>
<dbReference type="GeneID" id="111731112"/>
<dbReference type="PANTHER" id="PTHR34313">
    <property type="entry name" value="ENDOGENOUS RETROVIRUS GROUP K MEMBER 113 ENV POLYPROTEIN-RELATED"/>
    <property type="match status" value="1"/>
</dbReference>
<keyword evidence="2" id="KW-0472">Membrane</keyword>
<evidence type="ECO:0000259" key="3">
    <source>
        <dbReference type="Pfam" id="PF00517"/>
    </source>
</evidence>
<dbReference type="PANTHER" id="PTHR34313:SF2">
    <property type="entry name" value="ENDOGENOUS RETROVIRUS GROUP K MEMBER 21 ENV POLYPROTEIN-LIKE"/>
    <property type="match status" value="1"/>
</dbReference>
<feature type="transmembrane region" description="Helical" evidence="2">
    <location>
        <begin position="80"/>
        <end position="105"/>
    </location>
</feature>
<comment type="subcellular location">
    <subcellularLocation>
        <location evidence="1">Virion</location>
    </subcellularLocation>
</comment>
<keyword evidence="2" id="KW-0812">Transmembrane</keyword>
<evidence type="ECO:0000313" key="4">
    <source>
        <dbReference type="Proteomes" id="UP000515202"/>
    </source>
</evidence>
<dbReference type="InterPro" id="IPR051255">
    <property type="entry name" value="Retroviral_env_glycoprotein"/>
</dbReference>
<organism evidence="4 5">
    <name type="scientific">Pteropus vampyrus</name>
    <name type="common">Large flying fox</name>
    <dbReference type="NCBI Taxonomy" id="132908"/>
    <lineage>
        <taxon>Eukaryota</taxon>
        <taxon>Metazoa</taxon>
        <taxon>Chordata</taxon>
        <taxon>Craniata</taxon>
        <taxon>Vertebrata</taxon>
        <taxon>Euteleostomi</taxon>
        <taxon>Mammalia</taxon>
        <taxon>Eutheria</taxon>
        <taxon>Laurasiatheria</taxon>
        <taxon>Chiroptera</taxon>
        <taxon>Yinpterochiroptera</taxon>
        <taxon>Pteropodoidea</taxon>
        <taxon>Pteropodidae</taxon>
        <taxon>Pteropodinae</taxon>
        <taxon>Pteropus</taxon>
    </lineage>
</organism>
<sequence length="185" mass="20690">MQKMPGGCRRGWSILPLHQTSGKMTLTLILLSLVMTAEGAIYWTYFPDPPLLHPTMWQGPDVIVKVNNTSLLDMPSMRRVIGLIVAGILAIISLIATAATAAVALSQTVQTAHYVNDLSRNVTLALGTQENIDRKLEQKLDALYKTIEYLGDEVQGLKIRSQLECHVEYHWICVTSRRYNETSHD</sequence>
<dbReference type="OrthoDB" id="9717702at2759"/>
<dbReference type="Proteomes" id="UP000515202">
    <property type="component" value="Unplaced"/>
</dbReference>
<feature type="domain" description="Retroviral envelope protein GP41-like" evidence="3">
    <location>
        <begin position="100"/>
        <end position="181"/>
    </location>
</feature>